<evidence type="ECO:0000313" key="3">
    <source>
        <dbReference type="Proteomes" id="UP001501509"/>
    </source>
</evidence>
<proteinExistence type="predicted"/>
<name>A0ABN3Q534_9ACTN</name>
<comment type="caution">
    <text evidence="2">The sequence shown here is derived from an EMBL/GenBank/DDBJ whole genome shotgun (WGS) entry which is preliminary data.</text>
</comment>
<sequence>MLVEWLNVTTGSDLATDFSYTFEELARRGYAYVGVDAQSAGITAPTTGLRAWNPARYGGLAHPGDEYSYDIFAQAGRTVREHPGLLGGRRVSSVLASGHSQSAMRLVTYLNTLSKADDVFDGYLVHSRGSFSAPIGGQRPPVPAYIRADLGAPVLNVQHEGDVAGPLNSHVARQPDSARFRLWEVAGGAHDDAYSLEFDGRIPRSYAPCTTPPNRGDSYQTVNAALSHLNSWAAGRTVPPRAPRLEINAAGTDVVRDSRGNAVGGIRLPFIEVPTASYNGLGNRECGGWYHGSSVPFDQATLDALYPSHGRYVAQVVHAAARATKQGFLLPADARITVREAAHSDVGR</sequence>
<gene>
    <name evidence="2" type="ORF">GCM10010411_53270</name>
</gene>
<reference evidence="2 3" key="1">
    <citation type="journal article" date="2019" name="Int. J. Syst. Evol. Microbiol.">
        <title>The Global Catalogue of Microorganisms (GCM) 10K type strain sequencing project: providing services to taxonomists for standard genome sequencing and annotation.</title>
        <authorList>
            <consortium name="The Broad Institute Genomics Platform"/>
            <consortium name="The Broad Institute Genome Sequencing Center for Infectious Disease"/>
            <person name="Wu L."/>
            <person name="Ma J."/>
        </authorList>
    </citation>
    <scope>NUCLEOTIDE SEQUENCE [LARGE SCALE GENOMIC DNA]</scope>
    <source>
        <strain evidence="2 3">JCM 6833</strain>
    </source>
</reference>
<dbReference type="EMBL" id="BAAATD010000007">
    <property type="protein sequence ID" value="GAA2611965.1"/>
    <property type="molecule type" value="Genomic_DNA"/>
</dbReference>
<evidence type="ECO:0000259" key="1">
    <source>
        <dbReference type="Pfam" id="PF20091"/>
    </source>
</evidence>
<dbReference type="SUPFAM" id="SSF53474">
    <property type="entry name" value="alpha/beta-Hydrolases"/>
    <property type="match status" value="1"/>
</dbReference>
<feature type="domain" description="Alpha/beta hydrolase" evidence="1">
    <location>
        <begin position="2"/>
        <end position="338"/>
    </location>
</feature>
<evidence type="ECO:0000313" key="2">
    <source>
        <dbReference type="EMBL" id="GAA2611965.1"/>
    </source>
</evidence>
<dbReference type="Pfam" id="PF20091">
    <property type="entry name" value="Abhydrolase_10"/>
    <property type="match status" value="1"/>
</dbReference>
<dbReference type="InterPro" id="IPR029058">
    <property type="entry name" value="AB_hydrolase_fold"/>
</dbReference>
<protein>
    <recommendedName>
        <fullName evidence="1">Alpha/beta hydrolase domain-containing protein</fullName>
    </recommendedName>
</protein>
<accession>A0ABN3Q534</accession>
<keyword evidence="3" id="KW-1185">Reference proteome</keyword>
<dbReference type="InterPro" id="IPR045394">
    <property type="entry name" value="Abhydrolase_dom"/>
</dbReference>
<organism evidence="2 3">
    <name type="scientific">Actinomadura fulvescens</name>
    <dbReference type="NCBI Taxonomy" id="46160"/>
    <lineage>
        <taxon>Bacteria</taxon>
        <taxon>Bacillati</taxon>
        <taxon>Actinomycetota</taxon>
        <taxon>Actinomycetes</taxon>
        <taxon>Streptosporangiales</taxon>
        <taxon>Thermomonosporaceae</taxon>
        <taxon>Actinomadura</taxon>
    </lineage>
</organism>
<dbReference type="Proteomes" id="UP001501509">
    <property type="component" value="Unassembled WGS sequence"/>
</dbReference>